<evidence type="ECO:0000256" key="1">
    <source>
        <dbReference type="SAM" id="MobiDB-lite"/>
    </source>
</evidence>
<dbReference type="EMBL" id="FTMI01000002">
    <property type="protein sequence ID" value="SIQ15060.1"/>
    <property type="molecule type" value="Genomic_DNA"/>
</dbReference>
<gene>
    <name evidence="3" type="ORF">SAMN05518682_1514</name>
</gene>
<evidence type="ECO:0000256" key="2">
    <source>
        <dbReference type="SAM" id="Phobius"/>
    </source>
</evidence>
<keyword evidence="2" id="KW-0472">Membrane</keyword>
<sequence length="713" mass="73250">MRFGEDGGAGVVSGGSGDGRRAGRTASRAVLVGVLAGAVVVGAPGVASADPDDGLSETSHVRYEVDGTGPVRVRVTTTLRNEQPDSGQYFYYWDAYGIPVPAGATDVTATSGGATLPVTLEPTEDPATSAARVSFSPLNYGRERTVEWAYTIPGEPIRSEGYTRVGPGYATFAVSAAGDPGQVTVEIVTPTSMDFDSTWDGFTPVLEGTTRTHRATESTDDLGTWSFVSLRDPAQVDTTTVDAAGTELVLESFPGDAEWSAFVAEQVAAGLPTLERVVGMPWPGNLERIREDVSPEVLGYAWFDRGSGEIVIPEDLDAGLLFHELSHAWLAGDRFADRWVSEGLAEVVGERVAAQTGGPTETFPAPARDAAEALPLVAWADVDVQDGADATEEYAYAAAWTAVSALVGGLDDETLGSLVAAAYAGESAYDAPGEPGRPGLTDGRRFLDLVEVRGEVADAQAAYRAWVADADETALLDARGPAREAYVALDAADGAWLPPAGLRTAMTDWAFADADAAREAIGPDAAAAAGQVQQAADDAGLPDPAAVRTQYESARTAEEYAALATVLPRTVEVVGTVGDAVAASTGGGPFADLGRLLLDVDGSTAEARAALDAGRLDEADAAADDASSRAAVAPWVGIGAVLLVVAALAGAVVLVVRRRRAAASAAPAAPDADPAVEQDSALEQDSVVGQDSVVDGTDDPADEGKPAVPAAAP</sequence>
<dbReference type="Proteomes" id="UP000186235">
    <property type="component" value="Unassembled WGS sequence"/>
</dbReference>
<keyword evidence="2" id="KW-1133">Transmembrane helix</keyword>
<feature type="region of interest" description="Disordered" evidence="1">
    <location>
        <begin position="1"/>
        <end position="22"/>
    </location>
</feature>
<feature type="compositionally biased region" description="Gly residues" evidence="1">
    <location>
        <begin position="1"/>
        <end position="17"/>
    </location>
</feature>
<name>A0A1N6QET4_9MICO</name>
<feature type="region of interest" description="Disordered" evidence="1">
    <location>
        <begin position="665"/>
        <end position="713"/>
    </location>
</feature>
<dbReference type="AlphaFoldDB" id="A0A1N6QET4"/>
<accession>A0A1N6QET4</accession>
<evidence type="ECO:0000313" key="3">
    <source>
        <dbReference type="EMBL" id="SIQ15060.1"/>
    </source>
</evidence>
<protein>
    <submittedName>
        <fullName evidence="3">Uncharacterized protein</fullName>
    </submittedName>
</protein>
<feature type="transmembrane region" description="Helical" evidence="2">
    <location>
        <begin position="635"/>
        <end position="656"/>
    </location>
</feature>
<organism evidence="3 4">
    <name type="scientific">Cellulosimicrobium aquatile</name>
    <dbReference type="NCBI Taxonomy" id="1612203"/>
    <lineage>
        <taxon>Bacteria</taxon>
        <taxon>Bacillati</taxon>
        <taxon>Actinomycetota</taxon>
        <taxon>Actinomycetes</taxon>
        <taxon>Micrococcales</taxon>
        <taxon>Promicromonosporaceae</taxon>
        <taxon>Cellulosimicrobium</taxon>
    </lineage>
</organism>
<evidence type="ECO:0000313" key="4">
    <source>
        <dbReference type="Proteomes" id="UP000186235"/>
    </source>
</evidence>
<feature type="compositionally biased region" description="Low complexity" evidence="1">
    <location>
        <begin position="684"/>
        <end position="695"/>
    </location>
</feature>
<proteinExistence type="predicted"/>
<reference evidence="4" key="1">
    <citation type="submission" date="2017-01" db="EMBL/GenBank/DDBJ databases">
        <authorList>
            <person name="Varghese N."/>
            <person name="Submissions S."/>
        </authorList>
    </citation>
    <scope>NUCLEOTIDE SEQUENCE [LARGE SCALE GENOMIC DNA]</scope>
    <source>
        <strain evidence="4">3bp</strain>
    </source>
</reference>
<keyword evidence="2" id="KW-0812">Transmembrane</keyword>
<keyword evidence="4" id="KW-1185">Reference proteome</keyword>